<dbReference type="AlphaFoldDB" id="A0A0N5CI79"/>
<organism evidence="6 7">
    <name type="scientific">Strongyloides papillosus</name>
    <name type="common">Intestinal threadworm</name>
    <dbReference type="NCBI Taxonomy" id="174720"/>
    <lineage>
        <taxon>Eukaryota</taxon>
        <taxon>Metazoa</taxon>
        <taxon>Ecdysozoa</taxon>
        <taxon>Nematoda</taxon>
        <taxon>Chromadorea</taxon>
        <taxon>Rhabditida</taxon>
        <taxon>Tylenchina</taxon>
        <taxon>Panagrolaimomorpha</taxon>
        <taxon>Strongyloidoidea</taxon>
        <taxon>Strongyloididae</taxon>
        <taxon>Strongyloides</taxon>
    </lineage>
</organism>
<evidence type="ECO:0000256" key="4">
    <source>
        <dbReference type="SAM" id="MobiDB-lite"/>
    </source>
</evidence>
<dbReference type="GO" id="GO:0005524">
    <property type="term" value="F:ATP binding"/>
    <property type="evidence" value="ECO:0007669"/>
    <property type="project" value="UniProtKB-UniRule"/>
</dbReference>
<evidence type="ECO:0000313" key="7">
    <source>
        <dbReference type="WBParaSite" id="SPAL_0001753800.1"/>
    </source>
</evidence>
<dbReference type="Pfam" id="PF07714">
    <property type="entry name" value="PK_Tyr_Ser-Thr"/>
    <property type="match status" value="1"/>
</dbReference>
<accession>A0A0N5CI79</accession>
<dbReference type="PROSITE" id="PS00107">
    <property type="entry name" value="PROTEIN_KINASE_ATP"/>
    <property type="match status" value="1"/>
</dbReference>
<dbReference type="InterPro" id="IPR000719">
    <property type="entry name" value="Prot_kinase_dom"/>
</dbReference>
<evidence type="ECO:0000259" key="5">
    <source>
        <dbReference type="PROSITE" id="PS50011"/>
    </source>
</evidence>
<keyword evidence="6" id="KW-1185">Reference proteome</keyword>
<sequence>MSLNDNDISYDGINCTNKDSGYKIGLDELSDLINKDINQSCIGRLKITRFAMIINVDNIQFKDNFNMVVIKNDRVQINMKIINECVKSLAKEVDMDNNCKRLLLFITFDVSEGMISQFYIEEFHKLDNLPENAVDLYFTSQNNKFSKLSKEKTDNVINTQNVTQNEIKYEESSNVRNIQNVTPNEEKDEESINVRNIQNVTPNEKKDEEPSNVRNLQNLSLSEKENLIFLPGQNIISPLKDGSTVFLFDDEDPFETPKTRFRNTSTTKTRKRKGSKTNEHPKKKKMLSPAMSYQSADENTDSLKLSDVIYAIELGIISSGTGGVKVEAVKKFLGISHLKLARYFFVNHLSSIYESISGLPPAVLATIPQIQRSDFTFKHLIGQGAFGEVYEGVLNVGKVEIIVAVKTLLATATQDSIEDFALEDFTMSRFNHSNIIKFFDCILDEPPRYLVLQLF</sequence>
<feature type="binding site" evidence="3">
    <location>
        <position position="406"/>
    </location>
    <ligand>
        <name>ATP</name>
        <dbReference type="ChEBI" id="CHEBI:30616"/>
    </ligand>
</feature>
<dbReference type="GO" id="GO:0004672">
    <property type="term" value="F:protein kinase activity"/>
    <property type="evidence" value="ECO:0007669"/>
    <property type="project" value="InterPro"/>
</dbReference>
<protein>
    <submittedName>
        <fullName evidence="7">Protein kinase domain-containing protein</fullName>
    </submittedName>
</protein>
<evidence type="ECO:0000256" key="2">
    <source>
        <dbReference type="ARBA" id="ARBA00022840"/>
    </source>
</evidence>
<evidence type="ECO:0000256" key="3">
    <source>
        <dbReference type="PROSITE-ProRule" id="PRU10141"/>
    </source>
</evidence>
<name>A0A0N5CI79_STREA</name>
<dbReference type="STRING" id="174720.A0A0N5CI79"/>
<evidence type="ECO:0000256" key="1">
    <source>
        <dbReference type="ARBA" id="ARBA00022741"/>
    </source>
</evidence>
<keyword evidence="2 3" id="KW-0067">ATP-binding</keyword>
<proteinExistence type="predicted"/>
<dbReference type="Proteomes" id="UP000046392">
    <property type="component" value="Unplaced"/>
</dbReference>
<keyword evidence="1 3" id="KW-0547">Nucleotide-binding</keyword>
<feature type="domain" description="Protein kinase" evidence="5">
    <location>
        <begin position="375"/>
        <end position="455"/>
    </location>
</feature>
<dbReference type="InterPro" id="IPR011009">
    <property type="entry name" value="Kinase-like_dom_sf"/>
</dbReference>
<dbReference type="InterPro" id="IPR017441">
    <property type="entry name" value="Protein_kinase_ATP_BS"/>
</dbReference>
<dbReference type="WBParaSite" id="SPAL_0001753800.1">
    <property type="protein sequence ID" value="SPAL_0001753800.1"/>
    <property type="gene ID" value="SPAL_0001753800"/>
</dbReference>
<dbReference type="PANTHER" id="PTHR24418">
    <property type="entry name" value="TYROSINE-PROTEIN KINASE"/>
    <property type="match status" value="1"/>
</dbReference>
<evidence type="ECO:0000313" key="6">
    <source>
        <dbReference type="Proteomes" id="UP000046392"/>
    </source>
</evidence>
<dbReference type="PROSITE" id="PS50011">
    <property type="entry name" value="PROTEIN_KINASE_DOM"/>
    <property type="match status" value="1"/>
</dbReference>
<dbReference type="Gene3D" id="3.30.200.20">
    <property type="entry name" value="Phosphorylase Kinase, domain 1"/>
    <property type="match status" value="1"/>
</dbReference>
<dbReference type="InterPro" id="IPR001245">
    <property type="entry name" value="Ser-Thr/Tyr_kinase_cat_dom"/>
</dbReference>
<dbReference type="SUPFAM" id="SSF56112">
    <property type="entry name" value="Protein kinase-like (PK-like)"/>
    <property type="match status" value="1"/>
</dbReference>
<dbReference type="InterPro" id="IPR050198">
    <property type="entry name" value="Non-receptor_tyrosine_kinases"/>
</dbReference>
<feature type="compositionally biased region" description="Basic residues" evidence="4">
    <location>
        <begin position="268"/>
        <end position="286"/>
    </location>
</feature>
<feature type="region of interest" description="Disordered" evidence="4">
    <location>
        <begin position="256"/>
        <end position="293"/>
    </location>
</feature>
<reference evidence="7" key="1">
    <citation type="submission" date="2017-02" db="UniProtKB">
        <authorList>
            <consortium name="WormBaseParasite"/>
        </authorList>
    </citation>
    <scope>IDENTIFICATION</scope>
</reference>